<keyword evidence="2" id="KW-0677">Repeat</keyword>
<accession>A0AA38IJY4</accession>
<evidence type="ECO:0008006" key="6">
    <source>
        <dbReference type="Google" id="ProtNLM"/>
    </source>
</evidence>
<dbReference type="InterPro" id="IPR032675">
    <property type="entry name" value="LRR_dom_sf"/>
</dbReference>
<feature type="chain" id="PRO_5041268393" description="Insulin-like growth factor-binding protein complex acid labile subunit" evidence="3">
    <location>
        <begin position="20"/>
        <end position="366"/>
    </location>
</feature>
<dbReference type="Gene3D" id="3.80.10.10">
    <property type="entry name" value="Ribonuclease Inhibitor"/>
    <property type="match status" value="2"/>
</dbReference>
<protein>
    <recommendedName>
        <fullName evidence="6">Insulin-like growth factor-binding protein complex acid labile subunit</fullName>
    </recommendedName>
</protein>
<dbReference type="PANTHER" id="PTHR24366:SF96">
    <property type="entry name" value="LEUCINE RICH REPEAT CONTAINING 53"/>
    <property type="match status" value="1"/>
</dbReference>
<evidence type="ECO:0000313" key="5">
    <source>
        <dbReference type="Proteomes" id="UP001168821"/>
    </source>
</evidence>
<evidence type="ECO:0000313" key="4">
    <source>
        <dbReference type="EMBL" id="KAJ3658457.1"/>
    </source>
</evidence>
<dbReference type="AlphaFoldDB" id="A0AA38IJY4"/>
<reference evidence="4" key="1">
    <citation type="journal article" date="2023" name="G3 (Bethesda)">
        <title>Whole genome assemblies of Zophobas morio and Tenebrio molitor.</title>
        <authorList>
            <person name="Kaur S."/>
            <person name="Stinson S.A."/>
            <person name="diCenzo G.C."/>
        </authorList>
    </citation>
    <scope>NUCLEOTIDE SEQUENCE</scope>
    <source>
        <strain evidence="4">QUZm001</strain>
    </source>
</reference>
<dbReference type="Pfam" id="PF13855">
    <property type="entry name" value="LRR_8"/>
    <property type="match status" value="2"/>
</dbReference>
<name>A0AA38IJY4_9CUCU</name>
<dbReference type="EMBL" id="JALNTZ010000003">
    <property type="protein sequence ID" value="KAJ3658457.1"/>
    <property type="molecule type" value="Genomic_DNA"/>
</dbReference>
<evidence type="ECO:0000256" key="3">
    <source>
        <dbReference type="SAM" id="SignalP"/>
    </source>
</evidence>
<dbReference type="SMART" id="SM00369">
    <property type="entry name" value="LRR_TYP"/>
    <property type="match status" value="8"/>
</dbReference>
<dbReference type="SUPFAM" id="SSF52058">
    <property type="entry name" value="L domain-like"/>
    <property type="match status" value="1"/>
</dbReference>
<gene>
    <name evidence="4" type="ORF">Zmor_010192</name>
</gene>
<organism evidence="4 5">
    <name type="scientific">Zophobas morio</name>
    <dbReference type="NCBI Taxonomy" id="2755281"/>
    <lineage>
        <taxon>Eukaryota</taxon>
        <taxon>Metazoa</taxon>
        <taxon>Ecdysozoa</taxon>
        <taxon>Arthropoda</taxon>
        <taxon>Hexapoda</taxon>
        <taxon>Insecta</taxon>
        <taxon>Pterygota</taxon>
        <taxon>Neoptera</taxon>
        <taxon>Endopterygota</taxon>
        <taxon>Coleoptera</taxon>
        <taxon>Polyphaga</taxon>
        <taxon>Cucujiformia</taxon>
        <taxon>Tenebrionidae</taxon>
        <taxon>Zophobas</taxon>
    </lineage>
</organism>
<feature type="signal peptide" evidence="3">
    <location>
        <begin position="1"/>
        <end position="19"/>
    </location>
</feature>
<keyword evidence="1" id="KW-0433">Leucine-rich repeat</keyword>
<comment type="caution">
    <text evidence="4">The sequence shown here is derived from an EMBL/GenBank/DDBJ whole genome shotgun (WGS) entry which is preliminary data.</text>
</comment>
<sequence length="366" mass="41694">MKDILFILISGILIIFGDCAETQNGCDYEHDIRTYFCKNIHDAFPNVFYGNYHLQCVKCNIRTFTNRTFPYTNNLVSFNASESGIRAIAWRAFSSLTNIQYIYLQNNEIQEIAPDAFWGLRQVYEVHLENNHLENAVPGFLNDLEANTVLLNNNKIKTLPNSLFGGSLGFLILDLSKNFIKTVHEDAFFGLENLEVLNLENNHICHLTLGVFKHLHTLRQLNLADNKLTKFTIGTFSGLTNLNTLNLANNSVSVFDGNILIPFDHMSRLDLSGNGIYYLDANSIHVNVPTLKTLRIDDNLLSCIHLINIIQFFKKMHVQVINTVGRYHVQNVNGIACTEMILTHPVEFEQFLIVAKDDTKKSIQYC</sequence>
<keyword evidence="3" id="KW-0732">Signal</keyword>
<keyword evidence="5" id="KW-1185">Reference proteome</keyword>
<dbReference type="Proteomes" id="UP001168821">
    <property type="component" value="Unassembled WGS sequence"/>
</dbReference>
<dbReference type="PANTHER" id="PTHR24366">
    <property type="entry name" value="IG(IMMUNOGLOBULIN) AND LRR(LEUCINE RICH REPEAT) DOMAINS"/>
    <property type="match status" value="1"/>
</dbReference>
<evidence type="ECO:0000256" key="2">
    <source>
        <dbReference type="ARBA" id="ARBA00022737"/>
    </source>
</evidence>
<proteinExistence type="predicted"/>
<evidence type="ECO:0000256" key="1">
    <source>
        <dbReference type="ARBA" id="ARBA00022614"/>
    </source>
</evidence>
<dbReference type="InterPro" id="IPR001611">
    <property type="entry name" value="Leu-rich_rpt"/>
</dbReference>
<dbReference type="InterPro" id="IPR003591">
    <property type="entry name" value="Leu-rich_rpt_typical-subtyp"/>
</dbReference>